<name>A0ABQ2ZCL7_9GAMM</name>
<dbReference type="Proteomes" id="UP000653056">
    <property type="component" value="Unassembled WGS sequence"/>
</dbReference>
<proteinExistence type="predicted"/>
<gene>
    <name evidence="1" type="ORF">GCM10007160_39610</name>
</gene>
<dbReference type="EMBL" id="BMXS01000030">
    <property type="protein sequence ID" value="GGY08262.1"/>
    <property type="molecule type" value="Genomic_DNA"/>
</dbReference>
<evidence type="ECO:0000313" key="2">
    <source>
        <dbReference type="Proteomes" id="UP000653056"/>
    </source>
</evidence>
<accession>A0ABQ2ZCL7</accession>
<evidence type="ECO:0000313" key="1">
    <source>
        <dbReference type="EMBL" id="GGY08262.1"/>
    </source>
</evidence>
<dbReference type="RefSeq" id="WP_308427218.1">
    <property type="nucleotide sequence ID" value="NZ_BMXS01000030.1"/>
</dbReference>
<comment type="caution">
    <text evidence="1">The sequence shown here is derived from an EMBL/GenBank/DDBJ whole genome shotgun (WGS) entry which is preliminary data.</text>
</comment>
<organism evidence="1 2">
    <name type="scientific">Litchfieldella qijiaojingensis</name>
    <dbReference type="NCBI Taxonomy" id="980347"/>
    <lineage>
        <taxon>Bacteria</taxon>
        <taxon>Pseudomonadati</taxon>
        <taxon>Pseudomonadota</taxon>
        <taxon>Gammaproteobacteria</taxon>
        <taxon>Oceanospirillales</taxon>
        <taxon>Halomonadaceae</taxon>
        <taxon>Litchfieldella</taxon>
    </lineage>
</organism>
<keyword evidence="2" id="KW-1185">Reference proteome</keyword>
<sequence length="56" mass="5720">MSGRVPTGVLLAAEEGLEVNVLGLSLGIDLIRPALKLPGIGRVGMPAPIKGREEGT</sequence>
<reference evidence="2" key="1">
    <citation type="journal article" date="2019" name="Int. J. Syst. Evol. Microbiol.">
        <title>The Global Catalogue of Microorganisms (GCM) 10K type strain sequencing project: providing services to taxonomists for standard genome sequencing and annotation.</title>
        <authorList>
            <consortium name="The Broad Institute Genomics Platform"/>
            <consortium name="The Broad Institute Genome Sequencing Center for Infectious Disease"/>
            <person name="Wu L."/>
            <person name="Ma J."/>
        </authorList>
    </citation>
    <scope>NUCLEOTIDE SEQUENCE [LARGE SCALE GENOMIC DNA]</scope>
    <source>
        <strain evidence="2">KCTC 22228</strain>
    </source>
</reference>
<protein>
    <submittedName>
        <fullName evidence="1">Uncharacterized protein</fullName>
    </submittedName>
</protein>